<comment type="caution">
    <text evidence="2">The sequence shown here is derived from an EMBL/GenBank/DDBJ whole genome shotgun (WGS) entry which is preliminary data.</text>
</comment>
<evidence type="ECO:0000256" key="1">
    <source>
        <dbReference type="SAM" id="MobiDB-lite"/>
    </source>
</evidence>
<feature type="compositionally biased region" description="Basic and acidic residues" evidence="1">
    <location>
        <begin position="12"/>
        <end position="22"/>
    </location>
</feature>
<accession>A0AAD6YUY9</accession>
<proteinExistence type="predicted"/>
<dbReference type="EMBL" id="JARJCW010000001">
    <property type="protein sequence ID" value="KAJ7229825.1"/>
    <property type="molecule type" value="Genomic_DNA"/>
</dbReference>
<feature type="region of interest" description="Disordered" evidence="1">
    <location>
        <begin position="1"/>
        <end position="29"/>
    </location>
</feature>
<gene>
    <name evidence="2" type="ORF">GGX14DRAFT_383784</name>
</gene>
<evidence type="ECO:0000313" key="3">
    <source>
        <dbReference type="Proteomes" id="UP001219525"/>
    </source>
</evidence>
<protein>
    <submittedName>
        <fullName evidence="2">Uncharacterized protein</fullName>
    </submittedName>
</protein>
<keyword evidence="3" id="KW-1185">Reference proteome</keyword>
<reference evidence="2" key="1">
    <citation type="submission" date="2023-03" db="EMBL/GenBank/DDBJ databases">
        <title>Massive genome expansion in bonnet fungi (Mycena s.s.) driven by repeated elements and novel gene families across ecological guilds.</title>
        <authorList>
            <consortium name="Lawrence Berkeley National Laboratory"/>
            <person name="Harder C.B."/>
            <person name="Miyauchi S."/>
            <person name="Viragh M."/>
            <person name="Kuo A."/>
            <person name="Thoen E."/>
            <person name="Andreopoulos B."/>
            <person name="Lu D."/>
            <person name="Skrede I."/>
            <person name="Drula E."/>
            <person name="Henrissat B."/>
            <person name="Morin E."/>
            <person name="Kohler A."/>
            <person name="Barry K."/>
            <person name="LaButti K."/>
            <person name="Morin E."/>
            <person name="Salamov A."/>
            <person name="Lipzen A."/>
            <person name="Mereny Z."/>
            <person name="Hegedus B."/>
            <person name="Baldrian P."/>
            <person name="Stursova M."/>
            <person name="Weitz H."/>
            <person name="Taylor A."/>
            <person name="Grigoriev I.V."/>
            <person name="Nagy L.G."/>
            <person name="Martin F."/>
            <person name="Kauserud H."/>
        </authorList>
    </citation>
    <scope>NUCLEOTIDE SEQUENCE</scope>
    <source>
        <strain evidence="2">9144</strain>
    </source>
</reference>
<name>A0AAD6YUY9_9AGAR</name>
<dbReference type="AlphaFoldDB" id="A0AAD6YUY9"/>
<organism evidence="2 3">
    <name type="scientific">Mycena pura</name>
    <dbReference type="NCBI Taxonomy" id="153505"/>
    <lineage>
        <taxon>Eukaryota</taxon>
        <taxon>Fungi</taxon>
        <taxon>Dikarya</taxon>
        <taxon>Basidiomycota</taxon>
        <taxon>Agaricomycotina</taxon>
        <taxon>Agaricomycetes</taxon>
        <taxon>Agaricomycetidae</taxon>
        <taxon>Agaricales</taxon>
        <taxon>Marasmiineae</taxon>
        <taxon>Mycenaceae</taxon>
        <taxon>Mycena</taxon>
    </lineage>
</organism>
<dbReference type="Proteomes" id="UP001219525">
    <property type="component" value="Unassembled WGS sequence"/>
</dbReference>
<evidence type="ECO:0000313" key="2">
    <source>
        <dbReference type="EMBL" id="KAJ7229825.1"/>
    </source>
</evidence>
<sequence length="129" mass="14128">MGGVTGTAAHVLPERLGDRDRGGNGGETDGEMVTIAIHNRAENYGSYRAWSYCSCRYLSSLARTAGNQELPRSDSGQPGAIISYQTTGISYPVSWDPKRWQTCCSQVDIREIYPWSQLHCSPGDQLARG</sequence>